<keyword evidence="1" id="KW-0812">Transmembrane</keyword>
<keyword evidence="1" id="KW-0472">Membrane</keyword>
<protein>
    <submittedName>
        <fullName evidence="3">Fatty acid desaturase</fullName>
    </submittedName>
</protein>
<evidence type="ECO:0000313" key="3">
    <source>
        <dbReference type="EMBL" id="MFI2474846.1"/>
    </source>
</evidence>
<keyword evidence="1" id="KW-1133">Transmembrane helix</keyword>
<keyword evidence="4" id="KW-1185">Reference proteome</keyword>
<organism evidence="3 4">
    <name type="scientific">Nocardia xishanensis</name>
    <dbReference type="NCBI Taxonomy" id="238964"/>
    <lineage>
        <taxon>Bacteria</taxon>
        <taxon>Bacillati</taxon>
        <taxon>Actinomycetota</taxon>
        <taxon>Actinomycetes</taxon>
        <taxon>Mycobacteriales</taxon>
        <taxon>Nocardiaceae</taxon>
        <taxon>Nocardia</taxon>
    </lineage>
</organism>
<dbReference type="InterPro" id="IPR005804">
    <property type="entry name" value="FA_desaturase_dom"/>
</dbReference>
<evidence type="ECO:0000259" key="2">
    <source>
        <dbReference type="Pfam" id="PF00487"/>
    </source>
</evidence>
<feature type="domain" description="Fatty acid desaturase" evidence="2">
    <location>
        <begin position="73"/>
        <end position="339"/>
    </location>
</feature>
<sequence>MRIATRLPGERTLAAEDADKIAHIRGSLIEIGNEWRARHPWLTAHQDQVGLGVFLIAIAGVLGDGYLYAIGVLPWWATILVTAFWLSILHELEHDLIHSMYFRNNRVLHNVMMFGVWFFRPSTINPWVRRRLHLHHHEVSGTDSDLEERAITNGEGWGAHRTVSLLDSFLGMYTKPMRTHRIVSDYIEHEARTPEEVKHLRAINVLSYFPLGLFHYGLWHLVIGLSAYHLFVGPTQLPGEGVLYFLAVAILAPNMIRTFCLHFVSSNMHYYGDIQAHNVLQQTQVWTAKWLKPFHALCFNFGETHAIHHFLVRDPFYVRELIKNDCQKVLRDNGVRFNDFGTFRRANRFGLVNTSMEP</sequence>
<gene>
    <name evidence="3" type="ORF">ACH49W_15835</name>
</gene>
<reference evidence="3 4" key="1">
    <citation type="submission" date="2024-10" db="EMBL/GenBank/DDBJ databases">
        <title>The Natural Products Discovery Center: Release of the First 8490 Sequenced Strains for Exploring Actinobacteria Biosynthetic Diversity.</title>
        <authorList>
            <person name="Kalkreuter E."/>
            <person name="Kautsar S.A."/>
            <person name="Yang D."/>
            <person name="Bader C.D."/>
            <person name="Teijaro C.N."/>
            <person name="Fluegel L."/>
            <person name="Davis C.M."/>
            <person name="Simpson J.R."/>
            <person name="Lauterbach L."/>
            <person name="Steele A.D."/>
            <person name="Gui C."/>
            <person name="Meng S."/>
            <person name="Li G."/>
            <person name="Viehrig K."/>
            <person name="Ye F."/>
            <person name="Su P."/>
            <person name="Kiefer A.F."/>
            <person name="Nichols A."/>
            <person name="Cepeda A.J."/>
            <person name="Yan W."/>
            <person name="Fan B."/>
            <person name="Jiang Y."/>
            <person name="Adhikari A."/>
            <person name="Zheng C.-J."/>
            <person name="Schuster L."/>
            <person name="Cowan T.M."/>
            <person name="Smanski M.J."/>
            <person name="Chevrette M.G."/>
            <person name="De Carvalho L.P.S."/>
            <person name="Shen B."/>
        </authorList>
    </citation>
    <scope>NUCLEOTIDE SEQUENCE [LARGE SCALE GENOMIC DNA]</scope>
    <source>
        <strain evidence="3 4">NPDC019275</strain>
    </source>
</reference>
<dbReference type="Proteomes" id="UP001611415">
    <property type="component" value="Unassembled WGS sequence"/>
</dbReference>
<dbReference type="EMBL" id="JBIRYO010000008">
    <property type="protein sequence ID" value="MFI2474846.1"/>
    <property type="molecule type" value="Genomic_DNA"/>
</dbReference>
<dbReference type="RefSeq" id="WP_357402157.1">
    <property type="nucleotide sequence ID" value="NZ_JBEYCD010000003.1"/>
</dbReference>
<evidence type="ECO:0000313" key="4">
    <source>
        <dbReference type="Proteomes" id="UP001611415"/>
    </source>
</evidence>
<feature type="transmembrane region" description="Helical" evidence="1">
    <location>
        <begin position="75"/>
        <end position="92"/>
    </location>
</feature>
<comment type="caution">
    <text evidence="3">The sequence shown here is derived from an EMBL/GenBank/DDBJ whole genome shotgun (WGS) entry which is preliminary data.</text>
</comment>
<feature type="transmembrane region" description="Helical" evidence="1">
    <location>
        <begin position="243"/>
        <end position="264"/>
    </location>
</feature>
<evidence type="ECO:0000256" key="1">
    <source>
        <dbReference type="SAM" id="Phobius"/>
    </source>
</evidence>
<feature type="transmembrane region" description="Helical" evidence="1">
    <location>
        <begin position="208"/>
        <end position="231"/>
    </location>
</feature>
<feature type="transmembrane region" description="Helical" evidence="1">
    <location>
        <begin position="49"/>
        <end position="69"/>
    </location>
</feature>
<name>A0ABW7X158_9NOCA</name>
<proteinExistence type="predicted"/>
<accession>A0ABW7X158</accession>
<dbReference type="Pfam" id="PF00487">
    <property type="entry name" value="FA_desaturase"/>
    <property type="match status" value="1"/>
</dbReference>